<evidence type="ECO:0000313" key="3">
    <source>
        <dbReference type="EMBL" id="ADO82234.1"/>
    </source>
</evidence>
<dbReference type="KEGG" id="ipo:Ilyop_0446"/>
<dbReference type="SMART" id="SM00248">
    <property type="entry name" value="ANK"/>
    <property type="match status" value="7"/>
</dbReference>
<keyword evidence="1" id="KW-0677">Repeat</keyword>
<reference evidence="3 4" key="1">
    <citation type="journal article" date="2010" name="Stand. Genomic Sci.">
        <title>Complete genome sequence of Ilyobacter polytropus type strain (CuHbu1).</title>
        <authorList>
            <person name="Sikorski J."/>
            <person name="Chertkov O."/>
            <person name="Lapidus A."/>
            <person name="Nolan M."/>
            <person name="Lucas S."/>
            <person name="Del Rio T.G."/>
            <person name="Tice H."/>
            <person name="Cheng J.F."/>
            <person name="Tapia R."/>
            <person name="Han C."/>
            <person name="Goodwin L."/>
            <person name="Pitluck S."/>
            <person name="Liolios K."/>
            <person name="Ivanova N."/>
            <person name="Mavromatis K."/>
            <person name="Mikhailova N."/>
            <person name="Pati A."/>
            <person name="Chen A."/>
            <person name="Palaniappan K."/>
            <person name="Land M."/>
            <person name="Hauser L."/>
            <person name="Chang Y.J."/>
            <person name="Jeffries C.D."/>
            <person name="Brambilla E."/>
            <person name="Yasawong M."/>
            <person name="Rohde M."/>
            <person name="Pukall R."/>
            <person name="Spring S."/>
            <person name="Goker M."/>
            <person name="Woyke T."/>
            <person name="Bristow J."/>
            <person name="Eisen J.A."/>
            <person name="Markowitz V."/>
            <person name="Hugenholtz P."/>
            <person name="Kyrpides N.C."/>
            <person name="Klenk H.P."/>
        </authorList>
    </citation>
    <scope>NUCLEOTIDE SEQUENCE [LARGE SCALE GENOMIC DNA]</scope>
    <source>
        <strain evidence="4">ATCC 51220 / DSM 2926 / LMG 16218 / CuHBu1</strain>
    </source>
</reference>
<sequence>MKKIVFMLLTILILIGCSNRQTDGGIDIDNVKVTPEDVYTSIFLDDSDSVKLFLDNGFPINYKDELGETLLIKAVKGNSKNVINLLALRGALLEERTFSKSRKNTNITVPGRTAIYFAENLDILNLLVDNGANVNFVNGEGEPLLIYFIKHKPDEYTKLLIKKGAKVNSVDENMWTPLIWAVVNSKEEIVKELIIEDVDLFYRDSQGNYAVYYAFNKNIISLLLEDGYRIKAENKDDETIMGEVYLKCVSNGYYDEVEKLLEMGIDVNYMSYGDSALSLAKENKDAKMTVLLKSRGAVE</sequence>
<accession>E3HB83</accession>
<dbReference type="eggNOG" id="COG0666">
    <property type="taxonomic scope" value="Bacteria"/>
</dbReference>
<name>E3HB83_ILYPC</name>
<dbReference type="PROSITE" id="PS51257">
    <property type="entry name" value="PROKAR_LIPOPROTEIN"/>
    <property type="match status" value="1"/>
</dbReference>
<dbReference type="EMBL" id="CP002281">
    <property type="protein sequence ID" value="ADO82234.1"/>
    <property type="molecule type" value="Genomic_DNA"/>
</dbReference>
<dbReference type="SUPFAM" id="SSF48403">
    <property type="entry name" value="Ankyrin repeat"/>
    <property type="match status" value="1"/>
</dbReference>
<evidence type="ECO:0000313" key="4">
    <source>
        <dbReference type="Proteomes" id="UP000006875"/>
    </source>
</evidence>
<gene>
    <name evidence="3" type="ordered locus">Ilyop_0446</name>
</gene>
<dbReference type="InterPro" id="IPR002110">
    <property type="entry name" value="Ankyrin_rpt"/>
</dbReference>
<dbReference type="AlphaFoldDB" id="E3HB83"/>
<protein>
    <submittedName>
        <fullName evidence="3">Ankyrin</fullName>
    </submittedName>
</protein>
<keyword evidence="4" id="KW-1185">Reference proteome</keyword>
<dbReference type="Proteomes" id="UP000006875">
    <property type="component" value="Chromosome"/>
</dbReference>
<dbReference type="Pfam" id="PF13637">
    <property type="entry name" value="Ank_4"/>
    <property type="match status" value="1"/>
</dbReference>
<dbReference type="STRING" id="572544.Ilyop_0446"/>
<evidence type="ECO:0000256" key="2">
    <source>
        <dbReference type="ARBA" id="ARBA00023043"/>
    </source>
</evidence>
<organism evidence="3 4">
    <name type="scientific">Ilyobacter polytropus (strain ATCC 51220 / DSM 2926 / LMG 16218 / CuHBu1)</name>
    <dbReference type="NCBI Taxonomy" id="572544"/>
    <lineage>
        <taxon>Bacteria</taxon>
        <taxon>Fusobacteriati</taxon>
        <taxon>Fusobacteriota</taxon>
        <taxon>Fusobacteriia</taxon>
        <taxon>Fusobacteriales</taxon>
        <taxon>Fusobacteriaceae</taxon>
        <taxon>Ilyobacter</taxon>
    </lineage>
</organism>
<dbReference type="InterPro" id="IPR051165">
    <property type="entry name" value="Multifunctional_ANK_Repeat"/>
</dbReference>
<dbReference type="Pfam" id="PF12796">
    <property type="entry name" value="Ank_2"/>
    <property type="match status" value="1"/>
</dbReference>
<dbReference type="PANTHER" id="PTHR24123:SF129">
    <property type="entry name" value="PROTEIN, PUTATIVE-RELATED"/>
    <property type="match status" value="1"/>
</dbReference>
<keyword evidence="2" id="KW-0040">ANK repeat</keyword>
<dbReference type="RefSeq" id="WP_013386904.1">
    <property type="nucleotide sequence ID" value="NC_014632.1"/>
</dbReference>
<dbReference type="InterPro" id="IPR036770">
    <property type="entry name" value="Ankyrin_rpt-contain_sf"/>
</dbReference>
<dbReference type="HOGENOM" id="CLU_982656_0_0_0"/>
<proteinExistence type="predicted"/>
<dbReference type="PANTHER" id="PTHR24123">
    <property type="entry name" value="ANKYRIN REPEAT-CONTAINING"/>
    <property type="match status" value="1"/>
</dbReference>
<evidence type="ECO:0000256" key="1">
    <source>
        <dbReference type="ARBA" id="ARBA00022737"/>
    </source>
</evidence>
<dbReference type="Gene3D" id="1.25.40.20">
    <property type="entry name" value="Ankyrin repeat-containing domain"/>
    <property type="match status" value="1"/>
</dbReference>
<dbReference type="OrthoDB" id="88300at2"/>